<sequence length="58" mass="6739">MRVVSRPLTWSRFCLPPHIRVVTNLHHLVLPESLCQSSWKSVPSANRLLYLRLLSCNL</sequence>
<organism evidence="2">
    <name type="scientific">Laccaria bicolor (strain S238N-H82 / ATCC MYA-4686)</name>
    <name type="common">Bicoloured deceiver</name>
    <name type="synonym">Laccaria laccata var. bicolor</name>
    <dbReference type="NCBI Taxonomy" id="486041"/>
    <lineage>
        <taxon>Eukaryota</taxon>
        <taxon>Fungi</taxon>
        <taxon>Dikarya</taxon>
        <taxon>Basidiomycota</taxon>
        <taxon>Agaricomycotina</taxon>
        <taxon>Agaricomycetes</taxon>
        <taxon>Agaricomycetidae</taxon>
        <taxon>Agaricales</taxon>
        <taxon>Agaricineae</taxon>
        <taxon>Hydnangiaceae</taxon>
        <taxon>Laccaria</taxon>
    </lineage>
</organism>
<protein>
    <submittedName>
        <fullName evidence="1">Predicted protein</fullName>
    </submittedName>
</protein>
<proteinExistence type="predicted"/>
<dbReference type="InParanoid" id="B0DUD4"/>
<keyword evidence="2" id="KW-1185">Reference proteome</keyword>
<dbReference type="RefSeq" id="XP_001887536.1">
    <property type="nucleotide sequence ID" value="XM_001887501.1"/>
</dbReference>
<dbReference type="GeneID" id="6083273"/>
<dbReference type="EMBL" id="DS547136">
    <property type="protein sequence ID" value="EDR01723.1"/>
    <property type="molecule type" value="Genomic_DNA"/>
</dbReference>
<evidence type="ECO:0000313" key="2">
    <source>
        <dbReference type="Proteomes" id="UP000001194"/>
    </source>
</evidence>
<name>B0DUD4_LACBS</name>
<accession>B0DUD4</accession>
<gene>
    <name evidence="1" type="ORF">LACBIDRAFT_310451</name>
</gene>
<dbReference type="AlphaFoldDB" id="B0DUD4"/>
<reference evidence="1 2" key="1">
    <citation type="journal article" date="2008" name="Nature">
        <title>The genome of Laccaria bicolor provides insights into mycorrhizal symbiosis.</title>
        <authorList>
            <person name="Martin F."/>
            <person name="Aerts A."/>
            <person name="Ahren D."/>
            <person name="Brun A."/>
            <person name="Danchin E.G.J."/>
            <person name="Duchaussoy F."/>
            <person name="Gibon J."/>
            <person name="Kohler A."/>
            <person name="Lindquist E."/>
            <person name="Pereda V."/>
            <person name="Salamov A."/>
            <person name="Shapiro H.J."/>
            <person name="Wuyts J."/>
            <person name="Blaudez D."/>
            <person name="Buee M."/>
            <person name="Brokstein P."/>
            <person name="Canbaeck B."/>
            <person name="Cohen D."/>
            <person name="Courty P.E."/>
            <person name="Coutinho P.M."/>
            <person name="Delaruelle C."/>
            <person name="Detter J.C."/>
            <person name="Deveau A."/>
            <person name="DiFazio S."/>
            <person name="Duplessis S."/>
            <person name="Fraissinet-Tachet L."/>
            <person name="Lucic E."/>
            <person name="Frey-Klett P."/>
            <person name="Fourrey C."/>
            <person name="Feussner I."/>
            <person name="Gay G."/>
            <person name="Grimwood J."/>
            <person name="Hoegger P.J."/>
            <person name="Jain P."/>
            <person name="Kilaru S."/>
            <person name="Labbe J."/>
            <person name="Lin Y.C."/>
            <person name="Legue V."/>
            <person name="Le Tacon F."/>
            <person name="Marmeisse R."/>
            <person name="Melayah D."/>
            <person name="Montanini B."/>
            <person name="Muratet M."/>
            <person name="Nehls U."/>
            <person name="Niculita-Hirzel H."/>
            <person name="Oudot-Le Secq M.P."/>
            <person name="Peter M."/>
            <person name="Quesneville H."/>
            <person name="Rajashekar B."/>
            <person name="Reich M."/>
            <person name="Rouhier N."/>
            <person name="Schmutz J."/>
            <person name="Yin T."/>
            <person name="Chalot M."/>
            <person name="Henrissat B."/>
            <person name="Kuees U."/>
            <person name="Lucas S."/>
            <person name="Van de Peer Y."/>
            <person name="Podila G.K."/>
            <person name="Polle A."/>
            <person name="Pukkila P.J."/>
            <person name="Richardson P.M."/>
            <person name="Rouze P."/>
            <person name="Sanders I.R."/>
            <person name="Stajich J.E."/>
            <person name="Tunlid A."/>
            <person name="Tuskan G."/>
            <person name="Grigoriev I.V."/>
        </authorList>
    </citation>
    <scope>NUCLEOTIDE SEQUENCE [LARGE SCALE GENOMIC DNA]</scope>
    <source>
        <strain evidence="2">S238N-H82 / ATCC MYA-4686</strain>
    </source>
</reference>
<dbReference type="Proteomes" id="UP000001194">
    <property type="component" value="Unassembled WGS sequence"/>
</dbReference>
<dbReference type="HOGENOM" id="CLU_2979509_0_0_1"/>
<dbReference type="KEGG" id="lbc:LACBIDRAFT_310451"/>
<evidence type="ECO:0000313" key="1">
    <source>
        <dbReference type="EMBL" id="EDR01723.1"/>
    </source>
</evidence>